<evidence type="ECO:0000313" key="1">
    <source>
        <dbReference type="EMBL" id="CAB3920070.1"/>
    </source>
</evidence>
<dbReference type="AlphaFoldDB" id="A0A2M9GPF1"/>
<dbReference type="RefSeq" id="WP_100509640.1">
    <property type="nucleotide sequence ID" value="NZ_CADILE010000021.1"/>
</dbReference>
<dbReference type="EMBL" id="CADILE010000021">
    <property type="protein sequence ID" value="CAB3920070.1"/>
    <property type="molecule type" value="Genomic_DNA"/>
</dbReference>
<gene>
    <name evidence="1" type="ORF">LMG3328_05312</name>
</gene>
<sequence>MGIKTTTTTTYECDLCRQEVPEASVFNGHVETLWSDRDVSATMSVSMHLEISYVTDNGVICNACAAKRLRAVANAIDRAAQPAQQGAGE</sequence>
<protein>
    <submittedName>
        <fullName evidence="1">Uncharacterized protein</fullName>
    </submittedName>
</protein>
<evidence type="ECO:0000313" key="2">
    <source>
        <dbReference type="Proteomes" id="UP000494122"/>
    </source>
</evidence>
<dbReference type="Proteomes" id="UP000494122">
    <property type="component" value="Unassembled WGS sequence"/>
</dbReference>
<reference evidence="1 2" key="1">
    <citation type="submission" date="2020-04" db="EMBL/GenBank/DDBJ databases">
        <authorList>
            <person name="De Canck E."/>
        </authorList>
    </citation>
    <scope>NUCLEOTIDE SEQUENCE [LARGE SCALE GENOMIC DNA]</scope>
    <source>
        <strain evidence="1 2">LMG 3328</strain>
    </source>
</reference>
<name>A0A2M9GPF1_9BURK</name>
<organism evidence="1 2">
    <name type="scientific">Achromobacter ruhlandii</name>
    <dbReference type="NCBI Taxonomy" id="72557"/>
    <lineage>
        <taxon>Bacteria</taxon>
        <taxon>Pseudomonadati</taxon>
        <taxon>Pseudomonadota</taxon>
        <taxon>Betaproteobacteria</taxon>
        <taxon>Burkholderiales</taxon>
        <taxon>Alcaligenaceae</taxon>
        <taxon>Achromobacter</taxon>
    </lineage>
</organism>
<accession>A0A2M9GPF1</accession>
<proteinExistence type="predicted"/>